<dbReference type="PANTHER" id="PTHR30221">
    <property type="entry name" value="SMALL-CONDUCTANCE MECHANOSENSITIVE CHANNEL"/>
    <property type="match status" value="1"/>
</dbReference>
<gene>
    <name evidence="3" type="ORF">EV146_108257</name>
</gene>
<accession>A0A4R2BCC9</accession>
<dbReference type="RefSeq" id="WP_132008250.1">
    <property type="nucleotide sequence ID" value="NZ_JABUHM010000007.1"/>
</dbReference>
<keyword evidence="2 3" id="KW-0812">Transmembrane</keyword>
<dbReference type="PANTHER" id="PTHR30221:SF1">
    <property type="entry name" value="SMALL-CONDUCTANCE MECHANOSENSITIVE CHANNEL"/>
    <property type="match status" value="1"/>
</dbReference>
<dbReference type="SUPFAM" id="SSF82861">
    <property type="entry name" value="Mechanosensitive channel protein MscS (YggB), transmembrane region"/>
    <property type="match status" value="1"/>
</dbReference>
<feature type="transmembrane region" description="Helical" evidence="2">
    <location>
        <begin position="287"/>
        <end position="313"/>
    </location>
</feature>
<sequence length="485" mass="51641">MENVFNQWWAYLGRLPELLIALLVLLVGWLIAKGISKGVQKALNKSNLDERLLGKMGVDTKKYSSEETVGKIVFWLLMLVVVVIFLNMLNIGGAASPLNTLLSGVFGFIPNLLGAAIILAVGWIVARLVKGLVTGLLRKLGADRLAERMGISKVLEGTTLSNVIGTIVFVLIMIPVVIAVLERLQLQGIAAPAISMLNTVLNMIPNIIVAVLLIAAGVWLGKWVKKIVASLLHNVGLDSFLSKIGLGAATQTGNSMTPASIIGYLAQIVVVLLFTIEALQLVGLDNIVGIINAILGYLPRVIGALLVLGIGLYAANLVQKLVTSMIVQRTEANLFGNLAKYIIIIFAVFMAIDQLQIANTVVNTAFMLILGGLALAFGLAFGLGGKEFAAKHLARFDQTLERTQTVKPNMEAVKNEAKINNGQPGTGPVTGSPVNPARNYQGGMDPAFPNTEVNIIKPGDTKNPGNGLDSPGRGKQVPRKGKGRD</sequence>
<dbReference type="Pfam" id="PF05552">
    <property type="entry name" value="MS_channel_1st_1"/>
    <property type="match status" value="4"/>
</dbReference>
<dbReference type="Gene3D" id="1.10.287.1260">
    <property type="match status" value="3"/>
</dbReference>
<evidence type="ECO:0000256" key="1">
    <source>
        <dbReference type="SAM" id="MobiDB-lite"/>
    </source>
</evidence>
<dbReference type="InterPro" id="IPR008910">
    <property type="entry name" value="MSC_TM_helix"/>
</dbReference>
<evidence type="ECO:0000313" key="3">
    <source>
        <dbReference type="EMBL" id="TCN24143.1"/>
    </source>
</evidence>
<feature type="transmembrane region" description="Helical" evidence="2">
    <location>
        <begin position="112"/>
        <end position="137"/>
    </location>
</feature>
<protein>
    <submittedName>
        <fullName evidence="3">Putative transporter (Transmembrane protein)</fullName>
    </submittedName>
</protein>
<proteinExistence type="predicted"/>
<evidence type="ECO:0000313" key="4">
    <source>
        <dbReference type="Proteomes" id="UP000295689"/>
    </source>
</evidence>
<dbReference type="InterPro" id="IPR011014">
    <property type="entry name" value="MscS_channel_TM-2"/>
</dbReference>
<feature type="region of interest" description="Disordered" evidence="1">
    <location>
        <begin position="418"/>
        <end position="485"/>
    </location>
</feature>
<name>A0A4R2BCC9_9BACI</name>
<feature type="transmembrane region" description="Helical" evidence="2">
    <location>
        <begin position="158"/>
        <end position="180"/>
    </location>
</feature>
<dbReference type="EMBL" id="SLVV01000008">
    <property type="protein sequence ID" value="TCN24143.1"/>
    <property type="molecule type" value="Genomic_DNA"/>
</dbReference>
<dbReference type="Proteomes" id="UP000295689">
    <property type="component" value="Unassembled WGS sequence"/>
</dbReference>
<feature type="transmembrane region" description="Helical" evidence="2">
    <location>
        <begin position="364"/>
        <end position="385"/>
    </location>
</feature>
<keyword evidence="4" id="KW-1185">Reference proteome</keyword>
<feature type="compositionally biased region" description="Basic residues" evidence="1">
    <location>
        <begin position="476"/>
        <end position="485"/>
    </location>
</feature>
<reference evidence="3 4" key="1">
    <citation type="journal article" date="2015" name="Stand. Genomic Sci.">
        <title>Genomic Encyclopedia of Bacterial and Archaeal Type Strains, Phase III: the genomes of soil and plant-associated and newly described type strains.</title>
        <authorList>
            <person name="Whitman W.B."/>
            <person name="Woyke T."/>
            <person name="Klenk H.P."/>
            <person name="Zhou Y."/>
            <person name="Lilburn T.G."/>
            <person name="Beck B.J."/>
            <person name="De Vos P."/>
            <person name="Vandamme P."/>
            <person name="Eisen J.A."/>
            <person name="Garrity G."/>
            <person name="Hugenholtz P."/>
            <person name="Kyrpides N.C."/>
        </authorList>
    </citation>
    <scope>NUCLEOTIDE SEQUENCE [LARGE SCALE GENOMIC DNA]</scope>
    <source>
        <strain evidence="3 4">CV53</strain>
    </source>
</reference>
<feature type="transmembrane region" description="Helical" evidence="2">
    <location>
        <begin position="334"/>
        <end position="352"/>
    </location>
</feature>
<dbReference type="AlphaFoldDB" id="A0A4R2BCC9"/>
<dbReference type="GO" id="GO:0016020">
    <property type="term" value="C:membrane"/>
    <property type="evidence" value="ECO:0007669"/>
    <property type="project" value="InterPro"/>
</dbReference>
<feature type="transmembrane region" description="Helical" evidence="2">
    <location>
        <begin position="200"/>
        <end position="220"/>
    </location>
</feature>
<feature type="transmembrane region" description="Helical" evidence="2">
    <location>
        <begin position="72"/>
        <end position="92"/>
    </location>
</feature>
<evidence type="ECO:0000256" key="2">
    <source>
        <dbReference type="SAM" id="Phobius"/>
    </source>
</evidence>
<keyword evidence="2" id="KW-1133">Transmembrane helix</keyword>
<dbReference type="GO" id="GO:0008381">
    <property type="term" value="F:mechanosensitive monoatomic ion channel activity"/>
    <property type="evidence" value="ECO:0007669"/>
    <property type="project" value="InterPro"/>
</dbReference>
<comment type="caution">
    <text evidence="3">The sequence shown here is derived from an EMBL/GenBank/DDBJ whole genome shotgun (WGS) entry which is preliminary data.</text>
</comment>
<feature type="transmembrane region" description="Helical" evidence="2">
    <location>
        <begin position="12"/>
        <end position="32"/>
    </location>
</feature>
<dbReference type="InterPro" id="IPR045275">
    <property type="entry name" value="MscS_archaea/bacteria_type"/>
</dbReference>
<dbReference type="NCBIfam" id="NF033912">
    <property type="entry name" value="msc"/>
    <property type="match status" value="1"/>
</dbReference>
<feature type="transmembrane region" description="Helical" evidence="2">
    <location>
        <begin position="261"/>
        <end position="281"/>
    </location>
</feature>
<keyword evidence="2" id="KW-0472">Membrane</keyword>
<organism evidence="3 4">
    <name type="scientific">Mesobacillus foraminis</name>
    <dbReference type="NCBI Taxonomy" id="279826"/>
    <lineage>
        <taxon>Bacteria</taxon>
        <taxon>Bacillati</taxon>
        <taxon>Bacillota</taxon>
        <taxon>Bacilli</taxon>
        <taxon>Bacillales</taxon>
        <taxon>Bacillaceae</taxon>
        <taxon>Mesobacillus</taxon>
    </lineage>
</organism>